<evidence type="ECO:0000256" key="1">
    <source>
        <dbReference type="SAM" id="SignalP"/>
    </source>
</evidence>
<keyword evidence="1" id="KW-0732">Signal</keyword>
<dbReference type="Gene3D" id="2.40.160.100">
    <property type="match status" value="1"/>
</dbReference>
<dbReference type="EMBL" id="JPQT01000111">
    <property type="protein sequence ID" value="KFE50321.1"/>
    <property type="molecule type" value="Genomic_DNA"/>
</dbReference>
<protein>
    <submittedName>
        <fullName evidence="3">Alginate regulatory protein</fullName>
    </submittedName>
</protein>
<feature type="signal peptide" evidence="1">
    <location>
        <begin position="1"/>
        <end position="25"/>
    </location>
</feature>
<name>A0A085V4F8_PSESX</name>
<gene>
    <name evidence="3" type="ORF">IV02_17140</name>
</gene>
<comment type="caution">
    <text evidence="3">The sequence shown here is derived from an EMBL/GenBank/DDBJ whole genome shotgun (WGS) entry which is preliminary data.</text>
</comment>
<accession>A0A085V4F8</accession>
<dbReference type="InterPro" id="IPR025388">
    <property type="entry name" value="Alginate_export_dom"/>
</dbReference>
<evidence type="ECO:0000313" key="3">
    <source>
        <dbReference type="EMBL" id="KFE50321.1"/>
    </source>
</evidence>
<dbReference type="AlphaFoldDB" id="A0A085V4F8"/>
<dbReference type="RefSeq" id="WP_047576471.1">
    <property type="nucleotide sequence ID" value="NZ_JPQT01000111.1"/>
</dbReference>
<sequence>MKLNSLMAAGMGLGFTLMWATPTLAAMTEDKNFGLEVKITGQAEDDRDLGTRSGGDVNGIGLDVRPWIYGERGNFSGYAMGQVVTATDTIQTDPLEQATSDGSGTQTARGNASEREVDKSYLALREFWIGYSGFTPYPGEMLKVGRQRLRNDDGQWHDVNIEAVNWAFDTTLLRADVGAAQRFSEYRTDLTELDPKDKDRQHLFGDVAYQWSPGHWAGVRAHHSHDGGSLKDRGEVVDDLDKTSRGDLTWLGLQANSDAYNYRNTNPINYWGSLTYLTGDRDETPTTFSSATDQYLAGDKTSSNVNGWATDLGLRFRLDPQWQVGAAYSRASKNYEQNGLESNRSNWTGTRSRVHRFGEAFQGEMANVETGSLFASWQLRDDYDASLIYHKFRRVDGNARIGGAGVNPNRENFDENGVPTNTFDSLPLEDGRKDLGQEMDLVVTKYFKQGLLPAALSQSMDEPSALVRLRAGVFKPGDAYHSGVDEYMHRAIVDVIWRF</sequence>
<dbReference type="InterPro" id="IPR053728">
    <property type="entry name" value="Alginate_Permeability_Chnl"/>
</dbReference>
<evidence type="ECO:0000313" key="4">
    <source>
        <dbReference type="Proteomes" id="UP000028643"/>
    </source>
</evidence>
<dbReference type="Proteomes" id="UP000028643">
    <property type="component" value="Unassembled WGS sequence"/>
</dbReference>
<organism evidence="3 4">
    <name type="scientific">Pseudomonas syringae</name>
    <dbReference type="NCBI Taxonomy" id="317"/>
    <lineage>
        <taxon>Bacteria</taxon>
        <taxon>Pseudomonadati</taxon>
        <taxon>Pseudomonadota</taxon>
        <taxon>Gammaproteobacteria</taxon>
        <taxon>Pseudomonadales</taxon>
        <taxon>Pseudomonadaceae</taxon>
        <taxon>Pseudomonas</taxon>
    </lineage>
</organism>
<reference evidence="3 4" key="1">
    <citation type="submission" date="2014-07" db="EMBL/GenBank/DDBJ databases">
        <title>Draft Genome Sequences of Environmental Pseudomonas syringae strains.</title>
        <authorList>
            <person name="Baltrus D.A."/>
            <person name="Berge O."/>
            <person name="Morris C."/>
        </authorList>
    </citation>
    <scope>NUCLEOTIDE SEQUENCE [LARGE SCALE GENOMIC DNA]</scope>
    <source>
        <strain evidence="3 4">CEB003</strain>
    </source>
</reference>
<dbReference type="PATRIC" id="fig|317.174.peg.3505"/>
<feature type="chain" id="PRO_5001798454" evidence="1">
    <location>
        <begin position="26"/>
        <end position="499"/>
    </location>
</feature>
<dbReference type="Pfam" id="PF13372">
    <property type="entry name" value="Alginate_exp"/>
    <property type="match status" value="1"/>
</dbReference>
<evidence type="ECO:0000259" key="2">
    <source>
        <dbReference type="Pfam" id="PF13372"/>
    </source>
</evidence>
<feature type="domain" description="Alginate export" evidence="2">
    <location>
        <begin position="31"/>
        <end position="493"/>
    </location>
</feature>
<proteinExistence type="predicted"/>